<organism evidence="1 2">
    <name type="scientific">Asticcacaulis machinosus</name>
    <dbReference type="NCBI Taxonomy" id="2984211"/>
    <lineage>
        <taxon>Bacteria</taxon>
        <taxon>Pseudomonadati</taxon>
        <taxon>Pseudomonadota</taxon>
        <taxon>Alphaproteobacteria</taxon>
        <taxon>Caulobacterales</taxon>
        <taxon>Caulobacteraceae</taxon>
        <taxon>Asticcacaulis</taxon>
    </lineage>
</organism>
<dbReference type="PANTHER" id="PTHR43747">
    <property type="entry name" value="FAD-BINDING PROTEIN"/>
    <property type="match status" value="1"/>
</dbReference>
<sequence length="507" mass="56827">MSRLRKIVIVGGGSAGWMAAVALSRALGQAVNSKTTQIELIESDDIGTVGVGEATVPTIRTFNLDIGLGEVEFIRKTNGSFKLGIEFVNWSRSGKPFFHGFGDYVINEGPHSTLNHWLHLRDQNDPEAGDFDDYSIAAVMARHNRFSAPVNDPRTPLSHFNYAFHFDAGLYARLLKERSIAQGVIRHEGRIVDVTVRPDDGFIQSVTMNDGRTIDGDLFIDCSGFIGLLADKALREPYLDYSHWLPVDRAWAVPCASVSPLTPYTRSTALEAGWQWRIPLQHRIGNGYVFSSAFANEGHARDKLLGNLDGDALAEPRLLKFTTGRRREFWVKNCVAIGLSSGFIEPLESTSIQLIQNGITRLITMLPDMTFNPRLRTEYNRIQALEFDRVRDFIIAHYALSGREDSAFWRYVKHMPLPDTLMEKIETFRETGLLPLLDQESFVLPSWLAILIGMDVMPQRRDPLAGIQDAHKLRAALLSRKDTIAKTVALLPDHAAFIDRHCKADVI</sequence>
<dbReference type="InterPro" id="IPR036188">
    <property type="entry name" value="FAD/NAD-bd_sf"/>
</dbReference>
<dbReference type="EMBL" id="JAQQKV010000001">
    <property type="protein sequence ID" value="MDC7675070.1"/>
    <property type="molecule type" value="Genomic_DNA"/>
</dbReference>
<dbReference type="Proteomes" id="UP001218579">
    <property type="component" value="Unassembled WGS sequence"/>
</dbReference>
<proteinExistence type="predicted"/>
<dbReference type="InterPro" id="IPR050816">
    <property type="entry name" value="Flavin-dep_Halogenase_NPB"/>
</dbReference>
<evidence type="ECO:0000313" key="2">
    <source>
        <dbReference type="Proteomes" id="UP001218579"/>
    </source>
</evidence>
<dbReference type="SUPFAM" id="SSF51905">
    <property type="entry name" value="FAD/NAD(P)-binding domain"/>
    <property type="match status" value="1"/>
</dbReference>
<comment type="caution">
    <text evidence="1">The sequence shown here is derived from an EMBL/GenBank/DDBJ whole genome shotgun (WGS) entry which is preliminary data.</text>
</comment>
<evidence type="ECO:0000313" key="1">
    <source>
        <dbReference type="EMBL" id="MDC7675070.1"/>
    </source>
</evidence>
<dbReference type="Pfam" id="PF04820">
    <property type="entry name" value="Trp_halogenase"/>
    <property type="match status" value="1"/>
</dbReference>
<dbReference type="PANTHER" id="PTHR43747:SF4">
    <property type="entry name" value="FLAVIN-DEPENDENT TRYPTOPHAN HALOGENASE"/>
    <property type="match status" value="1"/>
</dbReference>
<keyword evidence="2" id="KW-1185">Reference proteome</keyword>
<accession>A0ABT5HG12</accession>
<gene>
    <name evidence="1" type="ORF">PQU98_02940</name>
</gene>
<dbReference type="Gene3D" id="3.50.50.60">
    <property type="entry name" value="FAD/NAD(P)-binding domain"/>
    <property type="match status" value="1"/>
</dbReference>
<dbReference type="InterPro" id="IPR033856">
    <property type="entry name" value="Trp_halogen"/>
</dbReference>
<reference evidence="1 2" key="1">
    <citation type="submission" date="2023-01" db="EMBL/GenBank/DDBJ databases">
        <title>Novel species of the genus Asticcacaulis isolated from rivers.</title>
        <authorList>
            <person name="Lu H."/>
        </authorList>
    </citation>
    <scope>NUCLEOTIDE SEQUENCE [LARGE SCALE GENOMIC DNA]</scope>
    <source>
        <strain evidence="1 2">LKC15W</strain>
    </source>
</reference>
<protein>
    <submittedName>
        <fullName evidence="1">Tryptophan 7-halogenase</fullName>
    </submittedName>
</protein>
<dbReference type="RefSeq" id="WP_272743382.1">
    <property type="nucleotide sequence ID" value="NZ_JAQQKV010000001.1"/>
</dbReference>
<name>A0ABT5HG12_9CAUL</name>
<dbReference type="PIRSF" id="PIRSF011396">
    <property type="entry name" value="Trp_halogenase"/>
    <property type="match status" value="1"/>
</dbReference>
<dbReference type="InterPro" id="IPR006905">
    <property type="entry name" value="Flavin_halogenase"/>
</dbReference>